<protein>
    <recommendedName>
        <fullName evidence="5">Extracellular membrane protein CFEM domain-containing protein</fullName>
    </recommendedName>
</protein>
<evidence type="ECO:0000256" key="2">
    <source>
        <dbReference type="SAM" id="SignalP"/>
    </source>
</evidence>
<evidence type="ECO:0000313" key="3">
    <source>
        <dbReference type="EMBL" id="KAF2653406.1"/>
    </source>
</evidence>
<evidence type="ECO:0000256" key="1">
    <source>
        <dbReference type="SAM" id="MobiDB-lite"/>
    </source>
</evidence>
<organism evidence="3 4">
    <name type="scientific">Lophiostoma macrostomum CBS 122681</name>
    <dbReference type="NCBI Taxonomy" id="1314788"/>
    <lineage>
        <taxon>Eukaryota</taxon>
        <taxon>Fungi</taxon>
        <taxon>Dikarya</taxon>
        <taxon>Ascomycota</taxon>
        <taxon>Pezizomycotina</taxon>
        <taxon>Dothideomycetes</taxon>
        <taxon>Pleosporomycetidae</taxon>
        <taxon>Pleosporales</taxon>
        <taxon>Lophiostomataceae</taxon>
        <taxon>Lophiostoma</taxon>
    </lineage>
</organism>
<sequence length="106" mass="10507">MLSKTLFLALAAVASIASAASPPACLLGAVNNYDDVSDIAGICKEKDASKQIAKVCGDKASVALSAFADVCNKVGVEVWKGGGLEGGGDGRDGGGGMGWEEEGGDD</sequence>
<dbReference type="EMBL" id="MU004382">
    <property type="protein sequence ID" value="KAF2653406.1"/>
    <property type="molecule type" value="Genomic_DNA"/>
</dbReference>
<feature type="compositionally biased region" description="Gly residues" evidence="1">
    <location>
        <begin position="82"/>
        <end position="98"/>
    </location>
</feature>
<name>A0A6A6T0C5_9PLEO</name>
<dbReference type="AlphaFoldDB" id="A0A6A6T0C5"/>
<feature type="region of interest" description="Disordered" evidence="1">
    <location>
        <begin position="82"/>
        <end position="106"/>
    </location>
</feature>
<evidence type="ECO:0008006" key="5">
    <source>
        <dbReference type="Google" id="ProtNLM"/>
    </source>
</evidence>
<dbReference type="Proteomes" id="UP000799324">
    <property type="component" value="Unassembled WGS sequence"/>
</dbReference>
<accession>A0A6A6T0C5</accession>
<feature type="signal peptide" evidence="2">
    <location>
        <begin position="1"/>
        <end position="19"/>
    </location>
</feature>
<gene>
    <name evidence="3" type="ORF">K491DRAFT_680597</name>
</gene>
<proteinExistence type="predicted"/>
<keyword evidence="4" id="KW-1185">Reference proteome</keyword>
<keyword evidence="2" id="KW-0732">Signal</keyword>
<dbReference type="OrthoDB" id="4776947at2759"/>
<evidence type="ECO:0000313" key="4">
    <source>
        <dbReference type="Proteomes" id="UP000799324"/>
    </source>
</evidence>
<reference evidence="3" key="1">
    <citation type="journal article" date="2020" name="Stud. Mycol.">
        <title>101 Dothideomycetes genomes: a test case for predicting lifestyles and emergence of pathogens.</title>
        <authorList>
            <person name="Haridas S."/>
            <person name="Albert R."/>
            <person name="Binder M."/>
            <person name="Bloem J."/>
            <person name="Labutti K."/>
            <person name="Salamov A."/>
            <person name="Andreopoulos B."/>
            <person name="Baker S."/>
            <person name="Barry K."/>
            <person name="Bills G."/>
            <person name="Bluhm B."/>
            <person name="Cannon C."/>
            <person name="Castanera R."/>
            <person name="Culley D."/>
            <person name="Daum C."/>
            <person name="Ezra D."/>
            <person name="Gonzalez J."/>
            <person name="Henrissat B."/>
            <person name="Kuo A."/>
            <person name="Liang C."/>
            <person name="Lipzen A."/>
            <person name="Lutzoni F."/>
            <person name="Magnuson J."/>
            <person name="Mondo S."/>
            <person name="Nolan M."/>
            <person name="Ohm R."/>
            <person name="Pangilinan J."/>
            <person name="Park H.-J."/>
            <person name="Ramirez L."/>
            <person name="Alfaro M."/>
            <person name="Sun H."/>
            <person name="Tritt A."/>
            <person name="Yoshinaga Y."/>
            <person name="Zwiers L.-H."/>
            <person name="Turgeon B."/>
            <person name="Goodwin S."/>
            <person name="Spatafora J."/>
            <person name="Crous P."/>
            <person name="Grigoriev I."/>
        </authorList>
    </citation>
    <scope>NUCLEOTIDE SEQUENCE</scope>
    <source>
        <strain evidence="3">CBS 122681</strain>
    </source>
</reference>
<feature type="chain" id="PRO_5025518050" description="Extracellular membrane protein CFEM domain-containing protein" evidence="2">
    <location>
        <begin position="20"/>
        <end position="106"/>
    </location>
</feature>